<accession>A0A8K0NTG3</accession>
<keyword evidence="2" id="KW-1185">Reference proteome</keyword>
<dbReference type="AlphaFoldDB" id="A0A8K0NTG3"/>
<protein>
    <submittedName>
        <fullName evidence="1">Uncharacterized protein</fullName>
    </submittedName>
</protein>
<sequence length="205" mass="21958">MSPHPIVRHILLQTVEGAPVSTATIPAIRPGAVDPDTGANSPRDEDFKFRTIESLHESTVKIGGLPANRMEIAARAVQEGLEHAGIRLRSFAARDYDDQEPEDGLETGQVVFALTRTDKMDLDVLLGICEKAIAPFPGAAIISSQQGYVIDWSTSNVHNLVYAPDSGPPTPMVENDGCDRSVSGSTTVMSRNDSVDAGVRLVSHV</sequence>
<gene>
    <name evidence="1" type="ORF">FFLO_00362</name>
</gene>
<organism evidence="1 2">
    <name type="scientific">Filobasidium floriforme</name>
    <dbReference type="NCBI Taxonomy" id="5210"/>
    <lineage>
        <taxon>Eukaryota</taxon>
        <taxon>Fungi</taxon>
        <taxon>Dikarya</taxon>
        <taxon>Basidiomycota</taxon>
        <taxon>Agaricomycotina</taxon>
        <taxon>Tremellomycetes</taxon>
        <taxon>Filobasidiales</taxon>
        <taxon>Filobasidiaceae</taxon>
        <taxon>Filobasidium</taxon>
    </lineage>
</organism>
<name>A0A8K0NTG3_9TREE</name>
<comment type="caution">
    <text evidence="1">The sequence shown here is derived from an EMBL/GenBank/DDBJ whole genome shotgun (WGS) entry which is preliminary data.</text>
</comment>
<dbReference type="Proteomes" id="UP000812966">
    <property type="component" value="Unassembled WGS sequence"/>
</dbReference>
<evidence type="ECO:0000313" key="2">
    <source>
        <dbReference type="Proteomes" id="UP000812966"/>
    </source>
</evidence>
<proteinExistence type="predicted"/>
<reference evidence="1" key="1">
    <citation type="submission" date="2020-04" db="EMBL/GenBank/DDBJ databases">
        <title>Analysis of mating type loci in Filobasidium floriforme.</title>
        <authorList>
            <person name="Nowrousian M."/>
        </authorList>
    </citation>
    <scope>NUCLEOTIDE SEQUENCE</scope>
    <source>
        <strain evidence="1">CBS 6242</strain>
    </source>
</reference>
<dbReference type="EMBL" id="JABELV010000004">
    <property type="protein sequence ID" value="KAG7575372.1"/>
    <property type="molecule type" value="Genomic_DNA"/>
</dbReference>
<evidence type="ECO:0000313" key="1">
    <source>
        <dbReference type="EMBL" id="KAG7575372.1"/>
    </source>
</evidence>